<evidence type="ECO:0000259" key="11">
    <source>
        <dbReference type="Pfam" id="PF01494"/>
    </source>
</evidence>
<keyword evidence="6 10" id="KW-0560">Oxidoreductase</keyword>
<dbReference type="HAMAP" id="MF_01971">
    <property type="entry name" value="Kynurenine_monooxygenase"/>
    <property type="match status" value="1"/>
</dbReference>
<keyword evidence="3 10" id="KW-0662">Pyridine nucleotide biosynthesis</keyword>
<dbReference type="GO" id="GO:0071949">
    <property type="term" value="F:FAD binding"/>
    <property type="evidence" value="ECO:0007669"/>
    <property type="project" value="InterPro"/>
</dbReference>
<comment type="cofactor">
    <cofactor evidence="1 10">
        <name>FAD</name>
        <dbReference type="ChEBI" id="CHEBI:57692"/>
    </cofactor>
</comment>
<organism evidence="12 13">
    <name type="scientific">Scleroderma citrinum Foug A</name>
    <dbReference type="NCBI Taxonomy" id="1036808"/>
    <lineage>
        <taxon>Eukaryota</taxon>
        <taxon>Fungi</taxon>
        <taxon>Dikarya</taxon>
        <taxon>Basidiomycota</taxon>
        <taxon>Agaricomycotina</taxon>
        <taxon>Agaricomycetes</taxon>
        <taxon>Agaricomycetidae</taxon>
        <taxon>Boletales</taxon>
        <taxon>Sclerodermatineae</taxon>
        <taxon>Sclerodermataceae</taxon>
        <taxon>Scleroderma</taxon>
    </lineage>
</organism>
<dbReference type="EMBL" id="KN822042">
    <property type="protein sequence ID" value="KIM62413.1"/>
    <property type="molecule type" value="Genomic_DNA"/>
</dbReference>
<dbReference type="HOGENOM" id="CLU_023210_2_1_1"/>
<keyword evidence="5 10" id="KW-0521">NADP</keyword>
<evidence type="ECO:0000256" key="10">
    <source>
        <dbReference type="HAMAP-Rule" id="MF_03018"/>
    </source>
</evidence>
<keyword evidence="13" id="KW-1185">Reference proteome</keyword>
<keyword evidence="4 10" id="KW-0274">FAD</keyword>
<evidence type="ECO:0000256" key="1">
    <source>
        <dbReference type="ARBA" id="ARBA00001974"/>
    </source>
</evidence>
<evidence type="ECO:0000256" key="6">
    <source>
        <dbReference type="ARBA" id="ARBA00023002"/>
    </source>
</evidence>
<dbReference type="GO" id="GO:0070189">
    <property type="term" value="P:kynurenine metabolic process"/>
    <property type="evidence" value="ECO:0007669"/>
    <property type="project" value="TreeGrafter"/>
</dbReference>
<gene>
    <name evidence="10" type="primary">BNA4</name>
    <name evidence="12" type="ORF">SCLCIDRAFT_1175874</name>
</gene>
<evidence type="ECO:0000256" key="9">
    <source>
        <dbReference type="ARBA" id="ARBA00047818"/>
    </source>
</evidence>
<dbReference type="GO" id="GO:0034354">
    <property type="term" value="P:'de novo' NAD+ biosynthetic process from L-tryptophan"/>
    <property type="evidence" value="ECO:0007669"/>
    <property type="project" value="UniProtKB-UniRule"/>
</dbReference>
<comment type="subcellular location">
    <subcellularLocation>
        <location evidence="10">Mitochondrion outer membrane</location>
    </subcellularLocation>
</comment>
<dbReference type="Proteomes" id="UP000053989">
    <property type="component" value="Unassembled WGS sequence"/>
</dbReference>
<evidence type="ECO:0000256" key="2">
    <source>
        <dbReference type="ARBA" id="ARBA00022630"/>
    </source>
</evidence>
<evidence type="ECO:0000256" key="7">
    <source>
        <dbReference type="ARBA" id="ARBA00023033"/>
    </source>
</evidence>
<dbReference type="InterPro" id="IPR036188">
    <property type="entry name" value="FAD/NAD-bd_sf"/>
</dbReference>
<dbReference type="GO" id="GO:0006569">
    <property type="term" value="P:L-tryptophan catabolic process"/>
    <property type="evidence" value="ECO:0007669"/>
    <property type="project" value="UniProtKB-UniRule"/>
</dbReference>
<comment type="function">
    <text evidence="10">Catalyzes the hydroxylation of L-kynurenine (L-Kyn) to form 3-hydroxy-L-kynurenine (L-3OHKyn). Required for synthesis of quinolinic acid.</text>
</comment>
<evidence type="ECO:0000313" key="12">
    <source>
        <dbReference type="EMBL" id="KIM62413.1"/>
    </source>
</evidence>
<dbReference type="GO" id="GO:0019805">
    <property type="term" value="P:quinolinate biosynthetic process"/>
    <property type="evidence" value="ECO:0007669"/>
    <property type="project" value="UniProtKB-UniRule"/>
</dbReference>
<dbReference type="EC" id="1.14.13.9" evidence="10"/>
<dbReference type="Pfam" id="PF01494">
    <property type="entry name" value="FAD_binding_3"/>
    <property type="match status" value="1"/>
</dbReference>
<dbReference type="AlphaFoldDB" id="A0A0C2ZLF1"/>
<evidence type="ECO:0000256" key="3">
    <source>
        <dbReference type="ARBA" id="ARBA00022642"/>
    </source>
</evidence>
<dbReference type="Gene3D" id="3.50.50.60">
    <property type="entry name" value="FAD/NAD(P)-binding domain"/>
    <property type="match status" value="1"/>
</dbReference>
<feature type="domain" description="FAD-binding" evidence="11">
    <location>
        <begin position="13"/>
        <end position="342"/>
    </location>
</feature>
<reference evidence="13" key="2">
    <citation type="submission" date="2015-01" db="EMBL/GenBank/DDBJ databases">
        <title>Evolutionary Origins and Diversification of the Mycorrhizal Mutualists.</title>
        <authorList>
            <consortium name="DOE Joint Genome Institute"/>
            <consortium name="Mycorrhizal Genomics Consortium"/>
            <person name="Kohler A."/>
            <person name="Kuo A."/>
            <person name="Nagy L.G."/>
            <person name="Floudas D."/>
            <person name="Copeland A."/>
            <person name="Barry K.W."/>
            <person name="Cichocki N."/>
            <person name="Veneault-Fourrey C."/>
            <person name="LaButti K."/>
            <person name="Lindquist E.A."/>
            <person name="Lipzen A."/>
            <person name="Lundell T."/>
            <person name="Morin E."/>
            <person name="Murat C."/>
            <person name="Riley R."/>
            <person name="Ohm R."/>
            <person name="Sun H."/>
            <person name="Tunlid A."/>
            <person name="Henrissat B."/>
            <person name="Grigoriev I.V."/>
            <person name="Hibbett D.S."/>
            <person name="Martin F."/>
        </authorList>
    </citation>
    <scope>NUCLEOTIDE SEQUENCE [LARGE SCALE GENOMIC DNA]</scope>
    <source>
        <strain evidence="13">Foug A</strain>
    </source>
</reference>
<dbReference type="InterPro" id="IPR002938">
    <property type="entry name" value="FAD-bd"/>
</dbReference>
<comment type="pathway">
    <text evidence="10">Cofactor biosynthesis; NAD(+) biosynthesis; quinolinate from L-kynurenine: step 1/3.</text>
</comment>
<dbReference type="PANTHER" id="PTHR46028:SF2">
    <property type="entry name" value="KYNURENINE 3-MONOOXYGENASE"/>
    <property type="match status" value="1"/>
</dbReference>
<dbReference type="FunFam" id="3.50.50.60:FF:000129">
    <property type="entry name" value="Kynurenine 3-monooxygenase"/>
    <property type="match status" value="1"/>
</dbReference>
<keyword evidence="10" id="KW-0472">Membrane</keyword>
<evidence type="ECO:0000313" key="13">
    <source>
        <dbReference type="Proteomes" id="UP000053989"/>
    </source>
</evidence>
<dbReference type="SUPFAM" id="SSF51905">
    <property type="entry name" value="FAD/NAD(P)-binding domain"/>
    <property type="match status" value="1"/>
</dbReference>
<keyword evidence="10" id="KW-1000">Mitochondrion outer membrane</keyword>
<dbReference type="GO" id="GO:0043420">
    <property type="term" value="P:anthranilate metabolic process"/>
    <property type="evidence" value="ECO:0007669"/>
    <property type="project" value="UniProtKB-UniRule"/>
</dbReference>
<sequence length="507" mass="57047">MSVSDTKNGVRKAVVVGAGPVGCLVTMSLAKMGWEVDVYEQRPDLRLPSSKAAVQQRSINLAVSSRGIAALRAVDPAIGQRFLQTAIPMRGRMIHDLNGKQRSQLYDKDGQCIYSIDRALLNESLLNEISAISNTRLFFKHKVVAIDFDNKSMVVRDIDSEKDNRANFHFCIGADGSYSIVRRQLMRVVRMNFQQEYIPHEYIELKVPASHSEHGHPSFLLDPNHLHIWPRHSFMLIALPNKDCSFTCTLFAPTTEFDRLATPQDVLSWFKTHFPDALCLLGEENLLQGFASNPRSPLITIQAKPYHYEDRCVIIGDAAHSMVPFYGQGLNCGFEDVRVLRVLLEESGVVSGATLSELGEQGDTDPRLSKALSRYTETRHEDLVAICDFAMHNYIEMRHSVTTPTYLFKKALDNLLYAVSSWRNPLQDPITRAVTSGAPFPTRWPSGWIPLYTMVTFRPDISYATAKRKSAGQTEILTVTGRIGAVLIGVTGLYWTLKALRRFPWQK</sequence>
<keyword evidence="7 10" id="KW-0503">Monooxygenase</keyword>
<protein>
    <recommendedName>
        <fullName evidence="10">Kynurenine 3-monooxygenase</fullName>
        <ecNumber evidence="10">1.14.13.9</ecNumber>
    </recommendedName>
    <alternativeName>
        <fullName evidence="10">Biosynthesis of nicotinic acid protein 4</fullName>
    </alternativeName>
    <alternativeName>
        <fullName evidence="10">Kynurenine 3-hydroxylase</fullName>
    </alternativeName>
</protein>
<keyword evidence="2 10" id="KW-0285">Flavoprotein</keyword>
<accession>A0A0C2ZLF1</accession>
<dbReference type="OrthoDB" id="10053569at2759"/>
<evidence type="ECO:0000256" key="5">
    <source>
        <dbReference type="ARBA" id="ARBA00022857"/>
    </source>
</evidence>
<keyword evidence="8 10" id="KW-0496">Mitochondrion</keyword>
<dbReference type="STRING" id="1036808.A0A0C2ZLF1"/>
<dbReference type="InParanoid" id="A0A0C2ZLF1"/>
<dbReference type="PANTHER" id="PTHR46028">
    <property type="entry name" value="KYNURENINE 3-MONOOXYGENASE"/>
    <property type="match status" value="1"/>
</dbReference>
<comment type="similarity">
    <text evidence="10">Belongs to the aromatic-ring hydroxylase family. KMO subfamily.</text>
</comment>
<reference evidence="12 13" key="1">
    <citation type="submission" date="2014-04" db="EMBL/GenBank/DDBJ databases">
        <authorList>
            <consortium name="DOE Joint Genome Institute"/>
            <person name="Kuo A."/>
            <person name="Kohler A."/>
            <person name="Nagy L.G."/>
            <person name="Floudas D."/>
            <person name="Copeland A."/>
            <person name="Barry K.W."/>
            <person name="Cichocki N."/>
            <person name="Veneault-Fourrey C."/>
            <person name="LaButti K."/>
            <person name="Lindquist E.A."/>
            <person name="Lipzen A."/>
            <person name="Lundell T."/>
            <person name="Morin E."/>
            <person name="Murat C."/>
            <person name="Sun H."/>
            <person name="Tunlid A."/>
            <person name="Henrissat B."/>
            <person name="Grigoriev I.V."/>
            <person name="Hibbett D.S."/>
            <person name="Martin F."/>
            <person name="Nordberg H.P."/>
            <person name="Cantor M.N."/>
            <person name="Hua S.X."/>
        </authorList>
    </citation>
    <scope>NUCLEOTIDE SEQUENCE [LARGE SCALE GENOMIC DNA]</scope>
    <source>
        <strain evidence="12 13">Foug A</strain>
    </source>
</reference>
<evidence type="ECO:0000256" key="4">
    <source>
        <dbReference type="ARBA" id="ARBA00022827"/>
    </source>
</evidence>
<comment type="catalytic activity">
    <reaction evidence="9 10">
        <text>L-kynurenine + NADPH + O2 + H(+) = 3-hydroxy-L-kynurenine + NADP(+) + H2O</text>
        <dbReference type="Rhea" id="RHEA:20545"/>
        <dbReference type="ChEBI" id="CHEBI:15377"/>
        <dbReference type="ChEBI" id="CHEBI:15378"/>
        <dbReference type="ChEBI" id="CHEBI:15379"/>
        <dbReference type="ChEBI" id="CHEBI:57783"/>
        <dbReference type="ChEBI" id="CHEBI:57959"/>
        <dbReference type="ChEBI" id="CHEBI:58125"/>
        <dbReference type="ChEBI" id="CHEBI:58349"/>
        <dbReference type="EC" id="1.14.13.9"/>
    </reaction>
</comment>
<dbReference type="InterPro" id="IPR027545">
    <property type="entry name" value="Kynurenine_monooxygenase"/>
</dbReference>
<dbReference type="GO" id="GO:0004502">
    <property type="term" value="F:kynurenine 3-monooxygenase activity"/>
    <property type="evidence" value="ECO:0007669"/>
    <property type="project" value="UniProtKB-UniRule"/>
</dbReference>
<dbReference type="GO" id="GO:0005741">
    <property type="term" value="C:mitochondrial outer membrane"/>
    <property type="evidence" value="ECO:0007669"/>
    <property type="project" value="UniProtKB-SubCell"/>
</dbReference>
<proteinExistence type="inferred from homology"/>
<name>A0A0C2ZLF1_9AGAM</name>
<dbReference type="PRINTS" id="PR00420">
    <property type="entry name" value="RNGMNOXGNASE"/>
</dbReference>
<evidence type="ECO:0000256" key="8">
    <source>
        <dbReference type="ARBA" id="ARBA00023128"/>
    </source>
</evidence>
<dbReference type="UniPathway" id="UPA00253">
    <property type="reaction ID" value="UER00328"/>
</dbReference>